<reference evidence="2" key="1">
    <citation type="submission" date="2020-02" db="EMBL/GenBank/DDBJ databases">
        <authorList>
            <person name="Meier V. D."/>
        </authorList>
    </citation>
    <scope>NUCLEOTIDE SEQUENCE</scope>
    <source>
        <strain evidence="2">AVDCRST_MAG76</strain>
    </source>
</reference>
<proteinExistence type="predicted"/>
<name>A0A6J4IMF9_9ACTN</name>
<accession>A0A6J4IMF9</accession>
<protein>
    <submittedName>
        <fullName evidence="2">Uncharacterized protein</fullName>
    </submittedName>
</protein>
<feature type="non-terminal residue" evidence="2">
    <location>
        <position position="53"/>
    </location>
</feature>
<organism evidence="2">
    <name type="scientific">uncultured Acidimicrobiales bacterium</name>
    <dbReference type="NCBI Taxonomy" id="310071"/>
    <lineage>
        <taxon>Bacteria</taxon>
        <taxon>Bacillati</taxon>
        <taxon>Actinomycetota</taxon>
        <taxon>Acidimicrobiia</taxon>
        <taxon>Acidimicrobiales</taxon>
        <taxon>environmental samples</taxon>
    </lineage>
</organism>
<feature type="non-terminal residue" evidence="2">
    <location>
        <position position="1"/>
    </location>
</feature>
<feature type="compositionally biased region" description="Basic residues" evidence="1">
    <location>
        <begin position="43"/>
        <end position="53"/>
    </location>
</feature>
<evidence type="ECO:0000313" key="2">
    <source>
        <dbReference type="EMBL" id="CAA9254469.1"/>
    </source>
</evidence>
<feature type="region of interest" description="Disordered" evidence="1">
    <location>
        <begin position="1"/>
        <end position="53"/>
    </location>
</feature>
<evidence type="ECO:0000256" key="1">
    <source>
        <dbReference type="SAM" id="MobiDB-lite"/>
    </source>
</evidence>
<gene>
    <name evidence="2" type="ORF">AVDCRST_MAG76-2463</name>
</gene>
<sequence length="53" mass="6237">DRQGRRAGAEDRRLPLRQLRRQGPRLPGRQDPAVPVRQERVHLPHRRAGQQEL</sequence>
<dbReference type="EMBL" id="CADCSZ010000154">
    <property type="protein sequence ID" value="CAA9254469.1"/>
    <property type="molecule type" value="Genomic_DNA"/>
</dbReference>
<feature type="compositionally biased region" description="Basic and acidic residues" evidence="1">
    <location>
        <begin position="1"/>
        <end position="14"/>
    </location>
</feature>
<dbReference type="AlphaFoldDB" id="A0A6J4IMF9"/>